<evidence type="ECO:0000313" key="3">
    <source>
        <dbReference type="Proteomes" id="UP000075880"/>
    </source>
</evidence>
<reference evidence="2" key="1">
    <citation type="submission" date="2024-04" db="UniProtKB">
        <authorList>
            <consortium name="EnsemblMetazoa"/>
        </authorList>
    </citation>
    <scope>IDENTIFICATION</scope>
    <source>
        <strain evidence="2">EBRO</strain>
    </source>
</reference>
<keyword evidence="3" id="KW-1185">Reference proteome</keyword>
<keyword evidence="1" id="KW-0812">Transmembrane</keyword>
<sequence length="189" mass="20238">MTFSRSVFGWPWASVSTRTITLSSRIGLVCTNRSSFSVALWVALLVIRFSVLTVSSAVPFGGTGATCLIFLLMVMVSFCTLFELATRSIVISSIAYRGVSASRGAGWRTVCTCCSCCFSCCCCCSICCCWLWFVSTRLSSTASLSFVFMRKSLISRKNFAGKLFPLTCSIEALLSGSGCSCTASTSVGC</sequence>
<protein>
    <submittedName>
        <fullName evidence="2">Uncharacterized protein</fullName>
    </submittedName>
</protein>
<evidence type="ECO:0000256" key="1">
    <source>
        <dbReference type="SAM" id="Phobius"/>
    </source>
</evidence>
<evidence type="ECO:0000313" key="2">
    <source>
        <dbReference type="EnsemblMetazoa" id="ENSAATROPP007335"/>
    </source>
</evidence>
<name>A0AAG5D8Y0_ANOAO</name>
<proteinExistence type="predicted"/>
<organism evidence="2 3">
    <name type="scientific">Anopheles atroparvus</name>
    <name type="common">European mosquito</name>
    <dbReference type="NCBI Taxonomy" id="41427"/>
    <lineage>
        <taxon>Eukaryota</taxon>
        <taxon>Metazoa</taxon>
        <taxon>Ecdysozoa</taxon>
        <taxon>Arthropoda</taxon>
        <taxon>Hexapoda</taxon>
        <taxon>Insecta</taxon>
        <taxon>Pterygota</taxon>
        <taxon>Neoptera</taxon>
        <taxon>Endopterygota</taxon>
        <taxon>Diptera</taxon>
        <taxon>Nematocera</taxon>
        <taxon>Culicoidea</taxon>
        <taxon>Culicidae</taxon>
        <taxon>Anophelinae</taxon>
        <taxon>Anopheles</taxon>
    </lineage>
</organism>
<dbReference type="EnsemblMetazoa" id="ENSAATROPT008164">
    <property type="protein sequence ID" value="ENSAATROPP007335"/>
    <property type="gene ID" value="ENSAATROPG006643"/>
</dbReference>
<keyword evidence="1" id="KW-0472">Membrane</keyword>
<keyword evidence="1" id="KW-1133">Transmembrane helix</keyword>
<dbReference type="Proteomes" id="UP000075880">
    <property type="component" value="Unassembled WGS sequence"/>
</dbReference>
<accession>A0AAG5D8Y0</accession>
<feature type="transmembrane region" description="Helical" evidence="1">
    <location>
        <begin position="63"/>
        <end position="84"/>
    </location>
</feature>
<dbReference type="AlphaFoldDB" id="A0AAG5D8Y0"/>
<feature type="transmembrane region" description="Helical" evidence="1">
    <location>
        <begin position="38"/>
        <end position="57"/>
    </location>
</feature>
<feature type="transmembrane region" description="Helical" evidence="1">
    <location>
        <begin position="105"/>
        <end position="133"/>
    </location>
</feature>